<protein>
    <submittedName>
        <fullName evidence="1">Uncharacterized protein</fullName>
    </submittedName>
</protein>
<gene>
    <name evidence="1" type="ORF">TNCV_3698511</name>
</gene>
<dbReference type="AlphaFoldDB" id="A0A8X6VEP8"/>
<keyword evidence="2" id="KW-1185">Reference proteome</keyword>
<dbReference type="Proteomes" id="UP000887159">
    <property type="component" value="Unassembled WGS sequence"/>
</dbReference>
<reference evidence="1" key="1">
    <citation type="submission" date="2020-08" db="EMBL/GenBank/DDBJ databases">
        <title>Multicomponent nature underlies the extraordinary mechanical properties of spider dragline silk.</title>
        <authorList>
            <person name="Kono N."/>
            <person name="Nakamura H."/>
            <person name="Mori M."/>
            <person name="Yoshida Y."/>
            <person name="Ohtoshi R."/>
            <person name="Malay A.D."/>
            <person name="Moran D.A.P."/>
            <person name="Tomita M."/>
            <person name="Numata K."/>
            <person name="Arakawa K."/>
        </authorList>
    </citation>
    <scope>NUCLEOTIDE SEQUENCE</scope>
</reference>
<organism evidence="1 2">
    <name type="scientific">Trichonephila clavipes</name>
    <name type="common">Golden silk orbweaver</name>
    <name type="synonym">Nephila clavipes</name>
    <dbReference type="NCBI Taxonomy" id="2585209"/>
    <lineage>
        <taxon>Eukaryota</taxon>
        <taxon>Metazoa</taxon>
        <taxon>Ecdysozoa</taxon>
        <taxon>Arthropoda</taxon>
        <taxon>Chelicerata</taxon>
        <taxon>Arachnida</taxon>
        <taxon>Araneae</taxon>
        <taxon>Araneomorphae</taxon>
        <taxon>Entelegynae</taxon>
        <taxon>Araneoidea</taxon>
        <taxon>Nephilidae</taxon>
        <taxon>Trichonephila</taxon>
    </lineage>
</organism>
<proteinExistence type="predicted"/>
<comment type="caution">
    <text evidence="1">The sequence shown here is derived from an EMBL/GenBank/DDBJ whole genome shotgun (WGS) entry which is preliminary data.</text>
</comment>
<evidence type="ECO:0000313" key="2">
    <source>
        <dbReference type="Proteomes" id="UP000887159"/>
    </source>
</evidence>
<dbReference type="EMBL" id="BMAU01021292">
    <property type="protein sequence ID" value="GFY09889.1"/>
    <property type="molecule type" value="Genomic_DNA"/>
</dbReference>
<name>A0A8X6VEP8_TRICX</name>
<accession>A0A8X6VEP8</accession>
<sequence>MRLNVEQDGLNQTPIYRLRCHSKILPHFMSQNGPMFQPRPPTYYFEMGTSVACNSVQRWHTEEPKKMGERLLVPSYAPFQ</sequence>
<evidence type="ECO:0000313" key="1">
    <source>
        <dbReference type="EMBL" id="GFY09889.1"/>
    </source>
</evidence>